<evidence type="ECO:0000259" key="2">
    <source>
        <dbReference type="PROSITE" id="PS50086"/>
    </source>
</evidence>
<protein>
    <recommendedName>
        <fullName evidence="2">Rab-GAP TBC domain-containing protein</fullName>
    </recommendedName>
</protein>
<dbReference type="Gene3D" id="1.10.8.270">
    <property type="entry name" value="putative rabgap domain of human tbc1 domain family member 14 like domains"/>
    <property type="match status" value="1"/>
</dbReference>
<keyword evidence="4" id="KW-1185">Reference proteome</keyword>
<dbReference type="SMART" id="SM00164">
    <property type="entry name" value="TBC"/>
    <property type="match status" value="1"/>
</dbReference>
<dbReference type="Pfam" id="PF00566">
    <property type="entry name" value="RabGAP-TBC"/>
    <property type="match status" value="1"/>
</dbReference>
<organism evidence="3 4">
    <name type="scientific">Clavelina lepadiformis</name>
    <name type="common">Light-bulb sea squirt</name>
    <name type="synonym">Ascidia lepadiformis</name>
    <dbReference type="NCBI Taxonomy" id="159417"/>
    <lineage>
        <taxon>Eukaryota</taxon>
        <taxon>Metazoa</taxon>
        <taxon>Chordata</taxon>
        <taxon>Tunicata</taxon>
        <taxon>Ascidiacea</taxon>
        <taxon>Aplousobranchia</taxon>
        <taxon>Clavelinidae</taxon>
        <taxon>Clavelina</taxon>
    </lineage>
</organism>
<dbReference type="InterPro" id="IPR000195">
    <property type="entry name" value="Rab-GAP-TBC_dom"/>
</dbReference>
<evidence type="ECO:0000313" key="3">
    <source>
        <dbReference type="EMBL" id="CAK8683326.1"/>
    </source>
</evidence>
<dbReference type="PROSITE" id="PS50086">
    <property type="entry name" value="TBC_RABGAP"/>
    <property type="match status" value="1"/>
</dbReference>
<name>A0ABP0FXQ1_CLALP</name>
<keyword evidence="1" id="KW-0343">GTPase activation</keyword>
<evidence type="ECO:0000256" key="1">
    <source>
        <dbReference type="ARBA" id="ARBA00022468"/>
    </source>
</evidence>
<dbReference type="Proteomes" id="UP001642483">
    <property type="component" value="Unassembled WGS sequence"/>
</dbReference>
<comment type="caution">
    <text evidence="3">The sequence shown here is derived from an EMBL/GenBank/DDBJ whole genome shotgun (WGS) entry which is preliminary data.</text>
</comment>
<evidence type="ECO:0000313" key="4">
    <source>
        <dbReference type="Proteomes" id="UP001642483"/>
    </source>
</evidence>
<dbReference type="Pfam" id="PF12068">
    <property type="entry name" value="PH_RBD"/>
    <property type="match status" value="1"/>
</dbReference>
<dbReference type="SUPFAM" id="SSF47923">
    <property type="entry name" value="Ypt/Rab-GAP domain of gyp1p"/>
    <property type="match status" value="2"/>
</dbReference>
<proteinExistence type="predicted"/>
<dbReference type="InterPro" id="IPR035969">
    <property type="entry name" value="Rab-GAP_TBC_sf"/>
</dbReference>
<dbReference type="EMBL" id="CAWYQH010000097">
    <property type="protein sequence ID" value="CAK8683326.1"/>
    <property type="molecule type" value="Genomic_DNA"/>
</dbReference>
<reference evidence="3 4" key="1">
    <citation type="submission" date="2024-02" db="EMBL/GenBank/DDBJ databases">
        <authorList>
            <person name="Daric V."/>
            <person name="Darras S."/>
        </authorList>
    </citation>
    <scope>NUCLEOTIDE SEQUENCE [LARGE SCALE GENOMIC DNA]</scope>
</reference>
<dbReference type="Gene3D" id="2.30.29.230">
    <property type="match status" value="1"/>
</dbReference>
<dbReference type="InterPro" id="IPR021935">
    <property type="entry name" value="SGSM1/2_RBD"/>
</dbReference>
<sequence>MDQKSSAKMVVYEQEGVFIHFCIPGSDDDKMLGGILTIFKDDEHSYLQWKPYDNIVTPPPAEHEAQVLSVSSSAVVGEDKQLDSSAFNHEITSEMRLPTPEVALDPDWTMVAKDAKKESSTDESFDLSMDVLSAESQESNSPQYTFTIPLEDIRCIKKSKKGVAWAYLLLELADGASLPTLHFHQGGSKKFWKVLERYVTTTKSLRQENTIEITPLNQNALTQSFDQLNLFGDSSFPTLGGKFLENPLTSTFNHFSKVTNFLQDFLNPAETTPLTRPTNERASLIDDATEAVGSSRIQFKQEGEGSAGFEVITCAELGPRLHPQRGKPISPEYWTSHKDSEGRITEVEQIKKDIFRGGVDPSLRKEVWKYLLGYYKWEMTSCEISELRRNKEEDYYRMKLQWKSVTPDQETRFTPLRENKSLIDKDVTRTDRTRTFYEGKENVSLKLLNDVLVTYCMYNFDLGYVQGMSDLLSPILELMGNEVDAFWCFVGYMDIVQHNFDVNQNGMKAQLRDLRTLIQFLDPTFFDNLIEKDSKNLYFCFRWLLLRFKREFSFENIQTLWEVIWTGLPCDNFHLLICVALLDTEKPILMDKDCGFTDILKHVNGLSGKIDLQLTLSKAEGIYLQLATCQRDLSDTVRDVVGLSKQTKRKQENEN</sequence>
<dbReference type="PANTHER" id="PTHR22957">
    <property type="entry name" value="TBC1 DOMAIN FAMILY MEMBER GTPASE-ACTIVATING PROTEIN"/>
    <property type="match status" value="1"/>
</dbReference>
<feature type="domain" description="Rab-GAP TBC" evidence="2">
    <location>
        <begin position="358"/>
        <end position="568"/>
    </location>
</feature>
<dbReference type="PANTHER" id="PTHR22957:SF645">
    <property type="entry name" value="LD27216P"/>
    <property type="match status" value="1"/>
</dbReference>
<dbReference type="Gene3D" id="1.10.472.80">
    <property type="entry name" value="Ypt/Rab-GAP domain of gyp1p, domain 3"/>
    <property type="match status" value="1"/>
</dbReference>
<gene>
    <name evidence="3" type="ORF">CVLEPA_LOCUS14410</name>
</gene>
<accession>A0ABP0FXQ1</accession>